<feature type="compositionally biased region" description="Basic residues" evidence="1">
    <location>
        <begin position="1"/>
        <end position="15"/>
    </location>
</feature>
<dbReference type="STRING" id="4097.A0A1S4B0P1"/>
<gene>
    <name evidence="3" type="primary">LOC107803227</name>
</gene>
<dbReference type="RefSeq" id="XP_016482353.1">
    <property type="nucleotide sequence ID" value="XM_016626867.2"/>
</dbReference>
<feature type="compositionally biased region" description="Basic and acidic residues" evidence="1">
    <location>
        <begin position="43"/>
        <end position="56"/>
    </location>
</feature>
<name>A0A1S4B0P1_TOBAC</name>
<evidence type="ECO:0000313" key="3">
    <source>
        <dbReference type="RefSeq" id="XP_016482353.1"/>
    </source>
</evidence>
<dbReference type="KEGG" id="nta:107803227"/>
<dbReference type="GeneID" id="107803227"/>
<evidence type="ECO:0000313" key="2">
    <source>
        <dbReference type="Proteomes" id="UP000790787"/>
    </source>
</evidence>
<dbReference type="PANTHER" id="PTHR37187">
    <property type="entry name" value="EXPRESSED PROTEIN"/>
    <property type="match status" value="1"/>
</dbReference>
<reference evidence="3" key="2">
    <citation type="submission" date="2025-08" db="UniProtKB">
        <authorList>
            <consortium name="RefSeq"/>
        </authorList>
    </citation>
    <scope>IDENTIFICATION</scope>
    <source>
        <tissue evidence="3">Leaf</tissue>
    </source>
</reference>
<dbReference type="PANTHER" id="PTHR37187:SF7">
    <property type="entry name" value="EXPRESSED PROTEIN"/>
    <property type="match status" value="1"/>
</dbReference>
<accession>A0A1S4B0P1</accession>
<dbReference type="RefSeq" id="XP_016482353.1">
    <property type="nucleotide sequence ID" value="XM_016626867.1"/>
</dbReference>
<proteinExistence type="predicted"/>
<feature type="region of interest" description="Disordered" evidence="1">
    <location>
        <begin position="1"/>
        <end position="83"/>
    </location>
</feature>
<reference evidence="2" key="1">
    <citation type="journal article" date="2014" name="Nat. Commun.">
        <title>The tobacco genome sequence and its comparison with those of tomato and potato.</title>
        <authorList>
            <person name="Sierro N."/>
            <person name="Battey J.N."/>
            <person name="Ouadi S."/>
            <person name="Bakaher N."/>
            <person name="Bovet L."/>
            <person name="Willig A."/>
            <person name="Goepfert S."/>
            <person name="Peitsch M.C."/>
            <person name="Ivanov N.V."/>
        </authorList>
    </citation>
    <scope>NUCLEOTIDE SEQUENCE [LARGE SCALE GENOMIC DNA]</scope>
</reference>
<dbReference type="Proteomes" id="UP000790787">
    <property type="component" value="Chromosome 3"/>
</dbReference>
<sequence length="328" mass="36284">MPSGAKKRKAAKKKKELQAKDPSNSHGEDLKHDGSESLNINIEHVESGKEPSEKGSRRSSSSSSSSNCCSSSSSDEKPAVVDKNFLVDNAPPVELVKEPDSFANDQVVENLPGADARKSIVETASLSDTIQVTTGSSNTDNVKSHTAEPAMKENLGFVDGKATVSEVLLELEKRIDEASETLHDGAIAASDAKVSTFKEDEEKLELSYNAPTVDATVHPDNVKETPTHECYEHQWLWLRDQCKQLPGRIAVAYLRFLQDQIHNFRDQDGGMLCYLVKLHFILRNCHHTRFSNTRLSSSCWLLGRNLSMKACVNCGQEIDGRFRPLLFL</sequence>
<keyword evidence="2" id="KW-1185">Reference proteome</keyword>
<feature type="compositionally biased region" description="Basic and acidic residues" evidence="1">
    <location>
        <begin position="26"/>
        <end position="35"/>
    </location>
</feature>
<feature type="compositionally biased region" description="Low complexity" evidence="1">
    <location>
        <begin position="58"/>
        <end position="73"/>
    </location>
</feature>
<protein>
    <submittedName>
        <fullName evidence="3">Uncharacterized protein LOC107803227 isoform X1</fullName>
    </submittedName>
    <submittedName>
        <fullName evidence="3">Uncharacterized protein isoform X1</fullName>
    </submittedName>
</protein>
<evidence type="ECO:0000256" key="1">
    <source>
        <dbReference type="SAM" id="MobiDB-lite"/>
    </source>
</evidence>
<dbReference type="AlphaFoldDB" id="A0A1S4B0P1"/>
<organism evidence="2 3">
    <name type="scientific">Nicotiana tabacum</name>
    <name type="common">Common tobacco</name>
    <dbReference type="NCBI Taxonomy" id="4097"/>
    <lineage>
        <taxon>Eukaryota</taxon>
        <taxon>Viridiplantae</taxon>
        <taxon>Streptophyta</taxon>
        <taxon>Embryophyta</taxon>
        <taxon>Tracheophyta</taxon>
        <taxon>Spermatophyta</taxon>
        <taxon>Magnoliopsida</taxon>
        <taxon>eudicotyledons</taxon>
        <taxon>Gunneridae</taxon>
        <taxon>Pentapetalae</taxon>
        <taxon>asterids</taxon>
        <taxon>lamiids</taxon>
        <taxon>Solanales</taxon>
        <taxon>Solanaceae</taxon>
        <taxon>Nicotianoideae</taxon>
        <taxon>Nicotianeae</taxon>
        <taxon>Nicotiana</taxon>
    </lineage>
</organism>
<dbReference type="PaxDb" id="4097-A0A1S4B0P1"/>
<dbReference type="OrthoDB" id="1930727at2759"/>